<dbReference type="Pfam" id="PF17197">
    <property type="entry name" value="DUF5134"/>
    <property type="match status" value="1"/>
</dbReference>
<dbReference type="Proteomes" id="UP000183413">
    <property type="component" value="Unassembled WGS sequence"/>
</dbReference>
<keyword evidence="1" id="KW-1133">Transmembrane helix</keyword>
<keyword evidence="1" id="KW-0472">Membrane</keyword>
<dbReference type="OrthoDB" id="3873591at2"/>
<feature type="transmembrane region" description="Helical" evidence="1">
    <location>
        <begin position="6"/>
        <end position="24"/>
    </location>
</feature>
<keyword evidence="3" id="KW-1185">Reference proteome</keyword>
<gene>
    <name evidence="2" type="ORF">SAMN04489713_11091</name>
</gene>
<keyword evidence="1" id="KW-0812">Transmembrane</keyword>
<dbReference type="InParanoid" id="A0A1I5KPC9"/>
<feature type="transmembrane region" description="Helical" evidence="1">
    <location>
        <begin position="145"/>
        <end position="164"/>
    </location>
</feature>
<accession>A0A1I5KPC9</accession>
<feature type="transmembrane region" description="Helical" evidence="1">
    <location>
        <begin position="69"/>
        <end position="93"/>
    </location>
</feature>
<feature type="transmembrane region" description="Helical" evidence="1">
    <location>
        <begin position="44"/>
        <end position="63"/>
    </location>
</feature>
<sequence>MMNAPPVIACAVVVLMGSAGLNSLSRLRSRSPAPAPCDRDTLSYASDALMGLGAAVMALPFGLGMAIPAPLWVILFGAAALASLARLGAAGFRGARRRGRHLHDVVSHLSMVYMGLVMPAAAIPSPSTHHGQTHQMHMSAAEHSSGMPLLTGAFLLYFCAYTVWPGGRRPVQADHAPMPGTGHAVGGPDKARTCGKLMAVGMCVMLLMM</sequence>
<dbReference type="AlphaFoldDB" id="A0A1I5KPC9"/>
<organism evidence="2 3">
    <name type="scientific">Actinomadura madurae</name>
    <dbReference type="NCBI Taxonomy" id="1993"/>
    <lineage>
        <taxon>Bacteria</taxon>
        <taxon>Bacillati</taxon>
        <taxon>Actinomycetota</taxon>
        <taxon>Actinomycetes</taxon>
        <taxon>Streptosporangiales</taxon>
        <taxon>Thermomonosporaceae</taxon>
        <taxon>Actinomadura</taxon>
    </lineage>
</organism>
<dbReference type="GeneID" id="99650625"/>
<evidence type="ECO:0000256" key="1">
    <source>
        <dbReference type="SAM" id="Phobius"/>
    </source>
</evidence>
<evidence type="ECO:0000313" key="3">
    <source>
        <dbReference type="Proteomes" id="UP000183413"/>
    </source>
</evidence>
<name>A0A1I5KPC9_9ACTN</name>
<protein>
    <recommendedName>
        <fullName evidence="4">DUF5134 domain-containing protein</fullName>
    </recommendedName>
</protein>
<reference evidence="2 3" key="1">
    <citation type="submission" date="2016-10" db="EMBL/GenBank/DDBJ databases">
        <authorList>
            <person name="de Groot N.N."/>
        </authorList>
    </citation>
    <scope>NUCLEOTIDE SEQUENCE [LARGE SCALE GENOMIC DNA]</scope>
    <source>
        <strain evidence="2 3">DSM 43067</strain>
    </source>
</reference>
<evidence type="ECO:0000313" key="2">
    <source>
        <dbReference type="EMBL" id="SFO86960.1"/>
    </source>
</evidence>
<evidence type="ECO:0008006" key="4">
    <source>
        <dbReference type="Google" id="ProtNLM"/>
    </source>
</evidence>
<dbReference type="RefSeq" id="WP_075022560.1">
    <property type="nucleotide sequence ID" value="NZ_CP083237.1"/>
</dbReference>
<dbReference type="EMBL" id="FOVH01000010">
    <property type="protein sequence ID" value="SFO86960.1"/>
    <property type="molecule type" value="Genomic_DNA"/>
</dbReference>
<proteinExistence type="predicted"/>
<feature type="transmembrane region" description="Helical" evidence="1">
    <location>
        <begin position="105"/>
        <end position="125"/>
    </location>
</feature>
<dbReference type="InterPro" id="IPR033458">
    <property type="entry name" value="DUF5134"/>
</dbReference>